<dbReference type="GO" id="GO:0022904">
    <property type="term" value="P:respiratory electron transport chain"/>
    <property type="evidence" value="ECO:0007669"/>
    <property type="project" value="InterPro"/>
</dbReference>
<evidence type="ECO:0000256" key="10">
    <source>
        <dbReference type="ARBA" id="ARBA00023004"/>
    </source>
</evidence>
<feature type="transmembrane region" description="Helical" evidence="13">
    <location>
        <begin position="167"/>
        <end position="185"/>
    </location>
</feature>
<evidence type="ECO:0000256" key="7">
    <source>
        <dbReference type="ARBA" id="ARBA00022723"/>
    </source>
</evidence>
<evidence type="ECO:0000259" key="14">
    <source>
        <dbReference type="Pfam" id="PF01292"/>
    </source>
</evidence>
<accession>A0A917GNV5</accession>
<dbReference type="GO" id="GO:0020037">
    <property type="term" value="F:heme binding"/>
    <property type="evidence" value="ECO:0007669"/>
    <property type="project" value="TreeGrafter"/>
</dbReference>
<evidence type="ECO:0000256" key="11">
    <source>
        <dbReference type="ARBA" id="ARBA00023136"/>
    </source>
</evidence>
<evidence type="ECO:0000256" key="4">
    <source>
        <dbReference type="ARBA" id="ARBA00022475"/>
    </source>
</evidence>
<feature type="transmembrane region" description="Helical" evidence="13">
    <location>
        <begin position="64"/>
        <end position="85"/>
    </location>
</feature>
<keyword evidence="6 13" id="KW-0812">Transmembrane</keyword>
<feature type="domain" description="Cytochrome b561 bacterial/Ni-hydrogenase" evidence="14">
    <location>
        <begin position="23"/>
        <end position="198"/>
    </location>
</feature>
<reference evidence="15" key="2">
    <citation type="submission" date="2020-09" db="EMBL/GenBank/DDBJ databases">
        <authorList>
            <person name="Sun Q."/>
            <person name="Zhou Y."/>
        </authorList>
    </citation>
    <scope>NUCLEOTIDE SEQUENCE</scope>
    <source>
        <strain evidence="15">CGMCC 1.15425</strain>
    </source>
</reference>
<dbReference type="GO" id="GO:0009055">
    <property type="term" value="F:electron transfer activity"/>
    <property type="evidence" value="ECO:0007669"/>
    <property type="project" value="InterPro"/>
</dbReference>
<evidence type="ECO:0000256" key="2">
    <source>
        <dbReference type="ARBA" id="ARBA00004651"/>
    </source>
</evidence>
<comment type="caution">
    <text evidence="15">The sequence shown here is derived from an EMBL/GenBank/DDBJ whole genome shotgun (WGS) entry which is preliminary data.</text>
</comment>
<dbReference type="GO" id="GO:0005886">
    <property type="term" value="C:plasma membrane"/>
    <property type="evidence" value="ECO:0007669"/>
    <property type="project" value="UniProtKB-SubCell"/>
</dbReference>
<evidence type="ECO:0000256" key="9">
    <source>
        <dbReference type="ARBA" id="ARBA00022989"/>
    </source>
</evidence>
<evidence type="ECO:0000256" key="12">
    <source>
        <dbReference type="ARBA" id="ARBA00037975"/>
    </source>
</evidence>
<comment type="subcellular location">
    <subcellularLocation>
        <location evidence="2">Cell membrane</location>
        <topology evidence="2">Multi-pass membrane protein</topology>
    </subcellularLocation>
</comment>
<keyword evidence="11 13" id="KW-0472">Membrane</keyword>
<dbReference type="RefSeq" id="WP_068809881.1">
    <property type="nucleotide sequence ID" value="NZ_BMIY01000003.1"/>
</dbReference>
<dbReference type="Pfam" id="PF01292">
    <property type="entry name" value="Ni_hydr_CYTB"/>
    <property type="match status" value="1"/>
</dbReference>
<dbReference type="Proteomes" id="UP000627715">
    <property type="component" value="Unassembled WGS sequence"/>
</dbReference>
<proteinExistence type="inferred from homology"/>
<evidence type="ECO:0000313" key="16">
    <source>
        <dbReference type="Proteomes" id="UP000627715"/>
    </source>
</evidence>
<comment type="similarity">
    <text evidence="12">Belongs to the cytochrome b561 family.</text>
</comment>
<dbReference type="AlphaFoldDB" id="A0A917GNV5"/>
<gene>
    <name evidence="15" type="ORF">GCM10011403_07710</name>
</gene>
<keyword evidence="8" id="KW-0249">Electron transport</keyword>
<dbReference type="InterPro" id="IPR016174">
    <property type="entry name" value="Di-haem_cyt_TM"/>
</dbReference>
<keyword evidence="16" id="KW-1185">Reference proteome</keyword>
<evidence type="ECO:0000313" key="15">
    <source>
        <dbReference type="EMBL" id="GGG52968.1"/>
    </source>
</evidence>
<evidence type="ECO:0000256" key="1">
    <source>
        <dbReference type="ARBA" id="ARBA00001970"/>
    </source>
</evidence>
<dbReference type="InterPro" id="IPR011577">
    <property type="entry name" value="Cyt_b561_bac/Ni-Hgenase"/>
</dbReference>
<dbReference type="PANTHER" id="PTHR30529:SF1">
    <property type="entry name" value="CYTOCHROME B561 HOMOLOG 2"/>
    <property type="match status" value="1"/>
</dbReference>
<evidence type="ECO:0000256" key="8">
    <source>
        <dbReference type="ARBA" id="ARBA00022982"/>
    </source>
</evidence>
<feature type="transmembrane region" description="Helical" evidence="13">
    <location>
        <begin position="30"/>
        <end position="52"/>
    </location>
</feature>
<evidence type="ECO:0000256" key="5">
    <source>
        <dbReference type="ARBA" id="ARBA00022617"/>
    </source>
</evidence>
<dbReference type="GO" id="GO:0046872">
    <property type="term" value="F:metal ion binding"/>
    <property type="evidence" value="ECO:0007669"/>
    <property type="project" value="UniProtKB-KW"/>
</dbReference>
<dbReference type="EMBL" id="BMIY01000003">
    <property type="protein sequence ID" value="GGG52968.1"/>
    <property type="molecule type" value="Genomic_DNA"/>
</dbReference>
<organism evidence="15 16">
    <name type="scientific">Pseudohongiella nitratireducens</name>
    <dbReference type="NCBI Taxonomy" id="1768907"/>
    <lineage>
        <taxon>Bacteria</taxon>
        <taxon>Pseudomonadati</taxon>
        <taxon>Pseudomonadota</taxon>
        <taxon>Gammaproteobacteria</taxon>
        <taxon>Pseudomonadales</taxon>
        <taxon>Pseudohongiellaceae</taxon>
        <taxon>Pseudohongiella</taxon>
    </lineage>
</organism>
<comment type="cofactor">
    <cofactor evidence="1">
        <name>heme b</name>
        <dbReference type="ChEBI" id="CHEBI:60344"/>
    </cofactor>
</comment>
<name>A0A917GNV5_9GAMM</name>
<keyword evidence="3" id="KW-0813">Transport</keyword>
<keyword evidence="4" id="KW-1003">Cell membrane</keyword>
<sequence length="206" mass="23368">MTSPQSNTRQSNHPSNWADTNLRYGYVSRVLHWLMAAMIFWQFLGMTLRAILGRTPLVAFFVKWHPIVGSTLLVLILLRLAWFWLNRHHRPGVIPPVSAPRYGSGINWAKAGHVALYGLMLCIPLLGFIRLYGSGRGFAPFGIEIFAETGQEIAWTIALADALHGELAWFFLVLIVGHIAMVYIHEKYQNDGTLKRMAGRLKKTRK</sequence>
<dbReference type="Gene3D" id="1.20.950.20">
    <property type="entry name" value="Transmembrane di-heme cytochromes, Chain C"/>
    <property type="match status" value="1"/>
</dbReference>
<evidence type="ECO:0000256" key="3">
    <source>
        <dbReference type="ARBA" id="ARBA00022448"/>
    </source>
</evidence>
<dbReference type="InterPro" id="IPR052168">
    <property type="entry name" value="Cytochrome_b561_oxidase"/>
</dbReference>
<keyword evidence="7" id="KW-0479">Metal-binding</keyword>
<protein>
    <submittedName>
        <fullName evidence="15">Cytochrome b</fullName>
    </submittedName>
</protein>
<keyword evidence="5" id="KW-0349">Heme</keyword>
<keyword evidence="10" id="KW-0408">Iron</keyword>
<feature type="transmembrane region" description="Helical" evidence="13">
    <location>
        <begin position="114"/>
        <end position="132"/>
    </location>
</feature>
<keyword evidence="9 13" id="KW-1133">Transmembrane helix</keyword>
<reference evidence="15" key="1">
    <citation type="journal article" date="2014" name="Int. J. Syst. Evol. Microbiol.">
        <title>Complete genome sequence of Corynebacterium casei LMG S-19264T (=DSM 44701T), isolated from a smear-ripened cheese.</title>
        <authorList>
            <consortium name="US DOE Joint Genome Institute (JGI-PGF)"/>
            <person name="Walter F."/>
            <person name="Albersmeier A."/>
            <person name="Kalinowski J."/>
            <person name="Ruckert C."/>
        </authorList>
    </citation>
    <scope>NUCLEOTIDE SEQUENCE</scope>
    <source>
        <strain evidence="15">CGMCC 1.15425</strain>
    </source>
</reference>
<evidence type="ECO:0000256" key="13">
    <source>
        <dbReference type="SAM" id="Phobius"/>
    </source>
</evidence>
<dbReference type="OrthoDB" id="8589936at2"/>
<dbReference type="PANTHER" id="PTHR30529">
    <property type="entry name" value="CYTOCHROME B561"/>
    <property type="match status" value="1"/>
</dbReference>
<evidence type="ECO:0000256" key="6">
    <source>
        <dbReference type="ARBA" id="ARBA00022692"/>
    </source>
</evidence>
<dbReference type="SUPFAM" id="SSF81342">
    <property type="entry name" value="Transmembrane di-heme cytochromes"/>
    <property type="match status" value="1"/>
</dbReference>